<sequence>RGGGGGKMAAALGAALRGARALRFGSFVLKSGLVSPVYVDLRGIVSHPALLTQMAELLFQTARDAGLEFDCVCGVPYTALPLATIICSKHQVPMLVRRKEAKEHGTKRIVEGTINPGETCLIIEDVVTSGSSVLETVEVLQKEGIKVTDAIVLLDREQGGKARLAERGIRLHSVCTLSGVLEVLQQQGEVDAHTVEKVKKFIQESMFEAAPQNGPASVTRVCEELSFHARAQLPGVHPIAARLLALMEKKQSNLCLSADVTSCGELLQVAASLGPSICILKTHVDILSDFSQEVVKELRALADQHEFLIFEDRKFADIGNTVKHQYEGGVFKIASWSDMVNAHVVPGSGVVKGLKEVGLPLQRGCLLIAEMSSQGSLATGDYTKAAVQMAEENSDFVFGFISGSRVSKRPEFLHLTPGVQMEAGGDGLGQKYLSPKEVISEKGSDIIIVGRGILSASDRRQEAEKYRKVAWESYLSRLGVHV</sequence>
<dbReference type="CDD" id="cd04725">
    <property type="entry name" value="OMP_decarboxylase_like"/>
    <property type="match status" value="1"/>
</dbReference>
<dbReference type="InterPro" id="IPR023031">
    <property type="entry name" value="OPRT"/>
</dbReference>
<evidence type="ECO:0000256" key="10">
    <source>
        <dbReference type="ARBA" id="ARBA00022793"/>
    </source>
</evidence>
<dbReference type="FunFam" id="3.40.50.2020:FF:000025">
    <property type="entry name" value="Uridine monophosphate synthetase"/>
    <property type="match status" value="1"/>
</dbReference>
<feature type="binding site" evidence="19">
    <location>
        <position position="450"/>
    </location>
    <ligand>
        <name>substrate</name>
    </ligand>
</feature>
<feature type="non-terminal residue" evidence="21">
    <location>
        <position position="1"/>
    </location>
</feature>
<dbReference type="Pfam" id="PF00215">
    <property type="entry name" value="OMPdecase"/>
    <property type="match status" value="1"/>
</dbReference>
<keyword evidence="9" id="KW-0808">Transferase</keyword>
<organism evidence="21 22">
    <name type="scientific">Crypturellus undulatus</name>
    <dbReference type="NCBI Taxonomy" id="48396"/>
    <lineage>
        <taxon>Eukaryota</taxon>
        <taxon>Metazoa</taxon>
        <taxon>Chordata</taxon>
        <taxon>Craniata</taxon>
        <taxon>Vertebrata</taxon>
        <taxon>Euteleostomi</taxon>
        <taxon>Archelosauria</taxon>
        <taxon>Archosauria</taxon>
        <taxon>Dinosauria</taxon>
        <taxon>Saurischia</taxon>
        <taxon>Theropoda</taxon>
        <taxon>Coelurosauria</taxon>
        <taxon>Aves</taxon>
        <taxon>Palaeognathae</taxon>
        <taxon>Tinamiformes</taxon>
        <taxon>Tinamidae</taxon>
        <taxon>Crypturellus</taxon>
    </lineage>
</organism>
<evidence type="ECO:0000256" key="11">
    <source>
        <dbReference type="ARBA" id="ARBA00022975"/>
    </source>
</evidence>
<evidence type="ECO:0000256" key="5">
    <source>
        <dbReference type="ARBA" id="ARBA00011971"/>
    </source>
</evidence>
<comment type="subunit">
    <text evidence="17">Homodimer; dimerization is required for enzymatic activity.</text>
</comment>
<comment type="function">
    <text evidence="16">Bifunctional enzyme catalyzing the last two steps of de novo pyrimidine biosynthesis, orotate phosphoribosyltransferase (OPRT), which converts orotate to orotidine-5'-monophosphate (OMP), and orotidine-5'-monophosphate decarboxylase (ODC), the terminal enzymatic reaction that decarboxylates OMP to uridine monophosphate (UMP).</text>
</comment>
<feature type="binding site" evidence="19">
    <location>
        <position position="451"/>
    </location>
    <ligand>
        <name>substrate</name>
    </ligand>
</feature>
<dbReference type="InterPro" id="IPR011060">
    <property type="entry name" value="RibuloseP-bd_barrel"/>
</dbReference>
<dbReference type="GO" id="GO:0004588">
    <property type="term" value="F:orotate phosphoribosyltransferase activity"/>
    <property type="evidence" value="ECO:0007669"/>
    <property type="project" value="UniProtKB-EC"/>
</dbReference>
<dbReference type="InterPro" id="IPR013785">
    <property type="entry name" value="Aldolase_TIM"/>
</dbReference>
<evidence type="ECO:0000256" key="1">
    <source>
        <dbReference type="ARBA" id="ARBA00004861"/>
    </source>
</evidence>
<evidence type="ECO:0000313" key="21">
    <source>
        <dbReference type="EMBL" id="NWJ07198.1"/>
    </source>
</evidence>
<dbReference type="SUPFAM" id="SSF53271">
    <property type="entry name" value="PRTase-like"/>
    <property type="match status" value="1"/>
</dbReference>
<dbReference type="InterPro" id="IPR004467">
    <property type="entry name" value="Or_phspho_trans_dom"/>
</dbReference>
<dbReference type="InterPro" id="IPR029057">
    <property type="entry name" value="PRTase-like"/>
</dbReference>
<evidence type="ECO:0000256" key="9">
    <source>
        <dbReference type="ARBA" id="ARBA00022679"/>
    </source>
</evidence>
<feature type="binding site" evidence="19">
    <location>
        <position position="281"/>
    </location>
    <ligand>
        <name>substrate</name>
    </ligand>
</feature>
<gene>
    <name evidence="21" type="primary">Umps</name>
    <name evidence="21" type="ORF">CRYUND_R12346</name>
</gene>
<keyword evidence="10" id="KW-0210">Decarboxylase</keyword>
<evidence type="ECO:0000259" key="20">
    <source>
        <dbReference type="SMART" id="SM00934"/>
    </source>
</evidence>
<evidence type="ECO:0000256" key="19">
    <source>
        <dbReference type="PIRSR" id="PIRSR614732-2"/>
    </source>
</evidence>
<dbReference type="Gene3D" id="3.40.50.2020">
    <property type="match status" value="1"/>
</dbReference>
<dbReference type="PROSITE" id="PS00156">
    <property type="entry name" value="OMPDECASE"/>
    <property type="match status" value="1"/>
</dbReference>
<keyword evidence="22" id="KW-1185">Reference proteome</keyword>
<evidence type="ECO:0000256" key="14">
    <source>
        <dbReference type="ARBA" id="ARBA00051583"/>
    </source>
</evidence>
<dbReference type="EC" id="2.4.2.10" evidence="5"/>
<dbReference type="PANTHER" id="PTHR19278">
    <property type="entry name" value="OROTATE PHOSPHORIBOSYLTRANSFERASE"/>
    <property type="match status" value="1"/>
</dbReference>
<dbReference type="FunFam" id="3.20.20.70:FF:000092">
    <property type="entry name" value="Uridine monophosphate synthetase"/>
    <property type="match status" value="1"/>
</dbReference>
<dbReference type="SMART" id="SM00934">
    <property type="entry name" value="OMPdecase"/>
    <property type="match status" value="1"/>
</dbReference>
<reference evidence="21 22" key="1">
    <citation type="submission" date="2019-09" db="EMBL/GenBank/DDBJ databases">
        <title>Bird 10,000 Genomes (B10K) Project - Family phase.</title>
        <authorList>
            <person name="Zhang G."/>
        </authorList>
    </citation>
    <scope>NUCLEOTIDE SEQUENCE [LARGE SCALE GENOMIC DNA]</scope>
    <source>
        <strain evidence="21">B10K-MSB-37135</strain>
        <tissue evidence="21">Heart</tissue>
    </source>
</reference>
<dbReference type="CDD" id="cd06223">
    <property type="entry name" value="PRTases_typeI"/>
    <property type="match status" value="1"/>
</dbReference>
<name>A0A7K4LR06_9AVES</name>
<evidence type="ECO:0000256" key="12">
    <source>
        <dbReference type="ARBA" id="ARBA00023239"/>
    </source>
</evidence>
<dbReference type="HAMAP" id="MF_01208">
    <property type="entry name" value="PyrE"/>
    <property type="match status" value="1"/>
</dbReference>
<dbReference type="UniPathway" id="UPA00070">
    <property type="reaction ID" value="UER00119"/>
</dbReference>
<feature type="non-terminal residue" evidence="21">
    <location>
        <position position="482"/>
    </location>
</feature>
<comment type="pathway">
    <text evidence="1">Pyrimidine metabolism; UMP biosynthesis via de novo pathway; UMP from orotate: step 2/2.</text>
</comment>
<keyword evidence="12" id="KW-0456">Lyase</keyword>
<dbReference type="EMBL" id="VWPW01021833">
    <property type="protein sequence ID" value="NWJ07198.1"/>
    <property type="molecule type" value="Genomic_DNA"/>
</dbReference>
<feature type="binding site" evidence="19">
    <location>
        <position position="430"/>
    </location>
    <ligand>
        <name>substrate</name>
    </ligand>
</feature>
<dbReference type="GO" id="GO:0044205">
    <property type="term" value="P:'de novo' UMP biosynthetic process"/>
    <property type="evidence" value="ECO:0007669"/>
    <property type="project" value="UniProtKB-UniPathway"/>
</dbReference>
<evidence type="ECO:0000256" key="7">
    <source>
        <dbReference type="ARBA" id="ARBA00015047"/>
    </source>
</evidence>
<feature type="active site" description="For OMPdecase activity" evidence="18">
    <location>
        <position position="312"/>
    </location>
</feature>
<evidence type="ECO:0000313" key="22">
    <source>
        <dbReference type="Proteomes" id="UP000534426"/>
    </source>
</evidence>
<dbReference type="PANTHER" id="PTHR19278:SF9">
    <property type="entry name" value="URIDINE 5'-MONOPHOSPHATE SYNTHASE"/>
    <property type="match status" value="1"/>
</dbReference>
<keyword evidence="11" id="KW-0665">Pyrimidine biosynthesis</keyword>
<dbReference type="SUPFAM" id="SSF51366">
    <property type="entry name" value="Ribulose-phoshate binding barrel"/>
    <property type="match status" value="1"/>
</dbReference>
<keyword evidence="13" id="KW-0511">Multifunctional enzyme</keyword>
<comment type="similarity">
    <text evidence="3">In the N-terminal section; belongs to the purine/pyrimidine phosphoribosyltransferase family.</text>
</comment>
<dbReference type="Gene3D" id="3.20.20.70">
    <property type="entry name" value="Aldolase class I"/>
    <property type="match status" value="1"/>
</dbReference>
<accession>A0A7K4LR06</accession>
<feature type="active site" description="For OMPdecase activity" evidence="18">
    <location>
        <position position="317"/>
    </location>
</feature>
<dbReference type="InterPro" id="IPR000836">
    <property type="entry name" value="PRTase_dom"/>
</dbReference>
<dbReference type="InterPro" id="IPR001754">
    <property type="entry name" value="OMPdeCOase_dom"/>
</dbReference>
<feature type="domain" description="Orotidine 5'-phosphate decarboxylase" evidence="20">
    <location>
        <begin position="253"/>
        <end position="466"/>
    </location>
</feature>
<comment type="caution">
    <text evidence="21">The sequence shown here is derived from an EMBL/GenBank/DDBJ whole genome shotgun (WGS) entry which is preliminary data.</text>
</comment>
<evidence type="ECO:0000256" key="16">
    <source>
        <dbReference type="ARBA" id="ARBA00060327"/>
    </source>
</evidence>
<dbReference type="InterPro" id="IPR018089">
    <property type="entry name" value="OMPdecase_AS"/>
</dbReference>
<dbReference type="AlphaFoldDB" id="A0A7K4LR06"/>
<comment type="catalytic activity">
    <reaction evidence="15">
        <text>orotidine 5'-phosphate + diphosphate = orotate + 5-phospho-alpha-D-ribose 1-diphosphate</text>
        <dbReference type="Rhea" id="RHEA:10380"/>
        <dbReference type="ChEBI" id="CHEBI:30839"/>
        <dbReference type="ChEBI" id="CHEBI:33019"/>
        <dbReference type="ChEBI" id="CHEBI:57538"/>
        <dbReference type="ChEBI" id="CHEBI:58017"/>
        <dbReference type="EC" id="2.4.2.10"/>
    </reaction>
    <physiologicalReaction direction="right-to-left" evidence="15">
        <dbReference type="Rhea" id="RHEA:10382"/>
    </physiologicalReaction>
</comment>
<evidence type="ECO:0000256" key="2">
    <source>
        <dbReference type="ARBA" id="ARBA00004889"/>
    </source>
</evidence>
<dbReference type="NCBIfam" id="TIGR01740">
    <property type="entry name" value="pyrF"/>
    <property type="match status" value="1"/>
</dbReference>
<feature type="binding site" evidence="19">
    <location>
        <position position="259"/>
    </location>
    <ligand>
        <name>substrate</name>
    </ligand>
</feature>
<evidence type="ECO:0000256" key="4">
    <source>
        <dbReference type="ARBA" id="ARBA00009769"/>
    </source>
</evidence>
<dbReference type="EC" id="4.1.1.23" evidence="6"/>
<evidence type="ECO:0000256" key="6">
    <source>
        <dbReference type="ARBA" id="ARBA00012321"/>
    </source>
</evidence>
<evidence type="ECO:0000256" key="18">
    <source>
        <dbReference type="PIRSR" id="PIRSR614732-1"/>
    </source>
</evidence>
<comment type="pathway">
    <text evidence="2">Pyrimidine metabolism; UMP biosynthesis via de novo pathway; UMP from orotate: step 1/2.</text>
</comment>
<feature type="binding site" evidence="19">
    <location>
        <position position="372"/>
    </location>
    <ligand>
        <name>substrate</name>
    </ligand>
</feature>
<evidence type="ECO:0000256" key="17">
    <source>
        <dbReference type="ARBA" id="ARBA00063898"/>
    </source>
</evidence>
<dbReference type="Proteomes" id="UP000534426">
    <property type="component" value="Unassembled WGS sequence"/>
</dbReference>
<evidence type="ECO:0000256" key="3">
    <source>
        <dbReference type="ARBA" id="ARBA00006221"/>
    </source>
</evidence>
<evidence type="ECO:0000256" key="15">
    <source>
        <dbReference type="ARBA" id="ARBA00051700"/>
    </source>
</evidence>
<feature type="active site" description="For OMPdecase activity" evidence="18">
    <location>
        <position position="314"/>
    </location>
</feature>
<keyword evidence="8" id="KW-0328">Glycosyltransferase</keyword>
<dbReference type="GO" id="GO:0006207">
    <property type="term" value="P:'de novo' pyrimidine nucleobase biosynthetic process"/>
    <property type="evidence" value="ECO:0007669"/>
    <property type="project" value="InterPro"/>
</dbReference>
<dbReference type="NCBIfam" id="TIGR00336">
    <property type="entry name" value="pyrE"/>
    <property type="match status" value="1"/>
</dbReference>
<dbReference type="Pfam" id="PF00156">
    <property type="entry name" value="Pribosyltran"/>
    <property type="match status" value="1"/>
</dbReference>
<comment type="similarity">
    <text evidence="4">In the C-terminal section; belongs to the OMP decarboxylase family.</text>
</comment>
<dbReference type="GO" id="GO:0004590">
    <property type="term" value="F:orotidine-5'-phosphate decarboxylase activity"/>
    <property type="evidence" value="ECO:0007669"/>
    <property type="project" value="UniProtKB-EC"/>
</dbReference>
<comment type="catalytic activity">
    <reaction evidence="14">
        <text>orotidine 5'-phosphate + H(+) = UMP + CO2</text>
        <dbReference type="Rhea" id="RHEA:11596"/>
        <dbReference type="ChEBI" id="CHEBI:15378"/>
        <dbReference type="ChEBI" id="CHEBI:16526"/>
        <dbReference type="ChEBI" id="CHEBI:57538"/>
        <dbReference type="ChEBI" id="CHEBI:57865"/>
        <dbReference type="EC" id="4.1.1.23"/>
    </reaction>
    <physiologicalReaction direction="left-to-right" evidence="14">
        <dbReference type="Rhea" id="RHEA:11597"/>
    </physiologicalReaction>
</comment>
<evidence type="ECO:0000256" key="13">
    <source>
        <dbReference type="ARBA" id="ARBA00023268"/>
    </source>
</evidence>
<proteinExistence type="inferred from homology"/>
<dbReference type="InterPro" id="IPR014732">
    <property type="entry name" value="OMPdecase"/>
</dbReference>
<protein>
    <recommendedName>
        <fullName evidence="7">Uridine 5'-monophosphate synthase</fullName>
        <ecNumber evidence="5">2.4.2.10</ecNumber>
        <ecNumber evidence="6">4.1.1.23</ecNumber>
    </recommendedName>
</protein>
<evidence type="ECO:0000256" key="8">
    <source>
        <dbReference type="ARBA" id="ARBA00022676"/>
    </source>
</evidence>